<dbReference type="Pfam" id="PF25416">
    <property type="entry name" value="GRHL1_C"/>
    <property type="match status" value="1"/>
</dbReference>
<feature type="compositionally biased region" description="Low complexity" evidence="6">
    <location>
        <begin position="546"/>
        <end position="556"/>
    </location>
</feature>
<evidence type="ECO:0000256" key="3">
    <source>
        <dbReference type="ARBA" id="ARBA00023125"/>
    </source>
</evidence>
<organism evidence="8 9">
    <name type="scientific">Exophiala bonariae</name>
    <dbReference type="NCBI Taxonomy" id="1690606"/>
    <lineage>
        <taxon>Eukaryota</taxon>
        <taxon>Fungi</taxon>
        <taxon>Dikarya</taxon>
        <taxon>Ascomycota</taxon>
        <taxon>Pezizomycotina</taxon>
        <taxon>Eurotiomycetes</taxon>
        <taxon>Chaetothyriomycetidae</taxon>
        <taxon>Chaetothyriales</taxon>
        <taxon>Herpotrichiellaceae</taxon>
        <taxon>Exophiala</taxon>
    </lineage>
</organism>
<dbReference type="InterPro" id="IPR007604">
    <property type="entry name" value="CP2"/>
</dbReference>
<dbReference type="GO" id="GO:0001228">
    <property type="term" value="F:DNA-binding transcription activator activity, RNA polymerase II-specific"/>
    <property type="evidence" value="ECO:0007669"/>
    <property type="project" value="TreeGrafter"/>
</dbReference>
<reference evidence="8 9" key="1">
    <citation type="submission" date="2023-08" db="EMBL/GenBank/DDBJ databases">
        <title>Black Yeasts Isolated from many extreme environments.</title>
        <authorList>
            <person name="Coleine C."/>
            <person name="Stajich J.E."/>
            <person name="Selbmann L."/>
        </authorList>
    </citation>
    <scope>NUCLEOTIDE SEQUENCE [LARGE SCALE GENOMIC DNA]</scope>
    <source>
        <strain evidence="8 9">CCFEE 5792</strain>
    </source>
</reference>
<evidence type="ECO:0000256" key="5">
    <source>
        <dbReference type="ARBA" id="ARBA00023242"/>
    </source>
</evidence>
<keyword evidence="9" id="KW-1185">Reference proteome</keyword>
<protein>
    <recommendedName>
        <fullName evidence="7">Grh/CP2 DB domain-containing protein</fullName>
    </recommendedName>
</protein>
<keyword evidence="2" id="KW-0805">Transcription regulation</keyword>
<dbReference type="EMBL" id="JAVRRD010000055">
    <property type="protein sequence ID" value="KAK5043601.1"/>
    <property type="molecule type" value="Genomic_DNA"/>
</dbReference>
<dbReference type="PROSITE" id="PS51968">
    <property type="entry name" value="GRH_CP2_DB"/>
    <property type="match status" value="1"/>
</dbReference>
<dbReference type="GO" id="GO:0000978">
    <property type="term" value="F:RNA polymerase II cis-regulatory region sequence-specific DNA binding"/>
    <property type="evidence" value="ECO:0007669"/>
    <property type="project" value="TreeGrafter"/>
</dbReference>
<dbReference type="PANTHER" id="PTHR11037">
    <property type="entry name" value="TRANSCRIPTION FACTOR CP2"/>
    <property type="match status" value="1"/>
</dbReference>
<evidence type="ECO:0000256" key="2">
    <source>
        <dbReference type="ARBA" id="ARBA00023015"/>
    </source>
</evidence>
<gene>
    <name evidence="8" type="ORF">LTR84_011361</name>
</gene>
<dbReference type="Pfam" id="PF04516">
    <property type="entry name" value="CP2"/>
    <property type="match status" value="1"/>
</dbReference>
<evidence type="ECO:0000256" key="1">
    <source>
        <dbReference type="ARBA" id="ARBA00004123"/>
    </source>
</evidence>
<keyword evidence="3" id="KW-0238">DNA-binding</keyword>
<feature type="region of interest" description="Disordered" evidence="6">
    <location>
        <begin position="532"/>
        <end position="572"/>
    </location>
</feature>
<dbReference type="GeneID" id="89979514"/>
<sequence>MSPTDLSPEYDGADYFNRPFDSQLDAKEQDETPNPFIDAWRLTPSRMDPNSYMFANQPSSYCMSTPGGFGALYPFQAGDLHIPGMGMNTPLSLHLAHKLHAHDSIMQFQRFDPHFLHQPHTFQDAFYHQQPQQLILQLQPEAFAPQPGYAAMDESPNKTASTQAELGIVPSTTIQPPQPSMSGNIGLQTLPMAGKSVSSLRGDTCADKTSRLRFHTTLNAPTAMVRHSDEIPITYLNKGQAYTMSIFDTTPPLLQPNVALKYRTYVRVSFEDEQQRAQPGAYWKLWKEGRALNEAHQRGGKLLAVEYIDPNRLEVEESRQSRIQLEKASFDGFCVTWFPVGDPNCSISIRFNFLSTDFSHSKGVKGTLLLLCAKTELLTTQTTASNEPEVCFSKVKLFHDYGAERKLSSDIAHIKKTIGKLKQQIAQADAGLGNAGKRTRSGSMAEKSNSRTGKVLKHKRICSLDTEADGPKFSVEDDLQMELLRMQGMLSSTQPVSVLSLRGEPEDDPDRHLVKLPVDDSEMIEAVRTTTWVSRQSASDSPISNTAPPSTTSTSRATRKQKHSEMRQSAIQEEPDNYHINEGSVRTSVSASRPVKISKTDVESTSNHFAFDVDSGYQLPTVRPVRPVACLYVRQKDAVNEYYRAVYVMQRTVKDLINNISRKFDIDPHRVTQVTYVNSQGVHIMVNEDMVRELPEGQDMIVEFVPVQTDQPVNQEFIALAVTEAMVDGEIIPAEDAGDRIHCPGNDHNQLAGSDDCPIDLSSGDAVAASGCGLARLIIIPANFEQILEDEDTRKRRYVLM</sequence>
<dbReference type="RefSeq" id="XP_064699984.1">
    <property type="nucleotide sequence ID" value="XM_064854893.1"/>
</dbReference>
<comment type="caution">
    <text evidence="8">The sequence shown here is derived from an EMBL/GenBank/DDBJ whole genome shotgun (WGS) entry which is preliminary data.</text>
</comment>
<evidence type="ECO:0000259" key="7">
    <source>
        <dbReference type="PROSITE" id="PS51968"/>
    </source>
</evidence>
<accession>A0AAV9MS75</accession>
<dbReference type="GO" id="GO:0005634">
    <property type="term" value="C:nucleus"/>
    <property type="evidence" value="ECO:0007669"/>
    <property type="project" value="UniProtKB-SubCell"/>
</dbReference>
<evidence type="ECO:0000313" key="8">
    <source>
        <dbReference type="EMBL" id="KAK5043601.1"/>
    </source>
</evidence>
<dbReference type="AlphaFoldDB" id="A0AAV9MS75"/>
<comment type="subcellular location">
    <subcellularLocation>
        <location evidence="1">Nucleus</location>
    </subcellularLocation>
</comment>
<keyword evidence="4" id="KW-0804">Transcription</keyword>
<evidence type="ECO:0000313" key="9">
    <source>
        <dbReference type="Proteomes" id="UP001358417"/>
    </source>
</evidence>
<feature type="region of interest" description="Disordered" evidence="6">
    <location>
        <begin position="432"/>
        <end position="452"/>
    </location>
</feature>
<name>A0AAV9MS75_9EURO</name>
<proteinExistence type="predicted"/>
<feature type="domain" description="Grh/CP2 DB" evidence="7">
    <location>
        <begin position="210"/>
        <end position="464"/>
    </location>
</feature>
<feature type="compositionally biased region" description="Polar residues" evidence="6">
    <location>
        <begin position="532"/>
        <end position="545"/>
    </location>
</feature>
<dbReference type="InterPro" id="IPR057520">
    <property type="entry name" value="GRHL1/CP2_C"/>
</dbReference>
<evidence type="ECO:0000256" key="4">
    <source>
        <dbReference type="ARBA" id="ARBA00023163"/>
    </source>
</evidence>
<keyword evidence="5" id="KW-0539">Nucleus</keyword>
<evidence type="ECO:0000256" key="6">
    <source>
        <dbReference type="SAM" id="MobiDB-lite"/>
    </source>
</evidence>
<dbReference type="Proteomes" id="UP001358417">
    <property type="component" value="Unassembled WGS sequence"/>
</dbReference>
<dbReference type="InterPro" id="IPR040167">
    <property type="entry name" value="TF_CP2-like"/>
</dbReference>
<dbReference type="PANTHER" id="PTHR11037:SF20">
    <property type="entry name" value="PROTEIN GRAINYHEAD"/>
    <property type="match status" value="1"/>
</dbReference>